<dbReference type="GO" id="GO:0035869">
    <property type="term" value="C:ciliary transition zone"/>
    <property type="evidence" value="ECO:0007669"/>
    <property type="project" value="TreeGrafter"/>
</dbReference>
<dbReference type="STRING" id="329046.A0A1Y2B814"/>
<dbReference type="Proteomes" id="UP000193642">
    <property type="component" value="Unassembled WGS sequence"/>
</dbReference>
<dbReference type="OrthoDB" id="10265679at2759"/>
<protein>
    <submittedName>
        <fullName evidence="2">Kinesin-associated</fullName>
    </submittedName>
</protein>
<dbReference type="InterPro" id="IPR016024">
    <property type="entry name" value="ARM-type_fold"/>
</dbReference>
<evidence type="ECO:0000256" key="1">
    <source>
        <dbReference type="SAM" id="MobiDB-lite"/>
    </source>
</evidence>
<keyword evidence="3" id="KW-1185">Reference proteome</keyword>
<dbReference type="InterPro" id="IPR008658">
    <property type="entry name" value="KAP3"/>
</dbReference>
<dbReference type="Pfam" id="PF05804">
    <property type="entry name" value="KAP"/>
    <property type="match status" value="2"/>
</dbReference>
<reference evidence="2 3" key="1">
    <citation type="submission" date="2016-07" db="EMBL/GenBank/DDBJ databases">
        <title>Pervasive Adenine N6-methylation of Active Genes in Fungi.</title>
        <authorList>
            <consortium name="DOE Joint Genome Institute"/>
            <person name="Mondo S.J."/>
            <person name="Dannebaum R.O."/>
            <person name="Kuo R.C."/>
            <person name="Labutti K."/>
            <person name="Haridas S."/>
            <person name="Kuo A."/>
            <person name="Salamov A."/>
            <person name="Ahrendt S.R."/>
            <person name="Lipzen A."/>
            <person name="Sullivan W."/>
            <person name="Andreopoulos W.B."/>
            <person name="Clum A."/>
            <person name="Lindquist E."/>
            <person name="Daum C."/>
            <person name="Ramamoorthy G.K."/>
            <person name="Gryganskyi A."/>
            <person name="Culley D."/>
            <person name="Magnuson J.K."/>
            <person name="James T.Y."/>
            <person name="O'Malley M.A."/>
            <person name="Stajich J.E."/>
            <person name="Spatafora J.W."/>
            <person name="Visel A."/>
            <person name="Grigoriev I.V."/>
        </authorList>
    </citation>
    <scope>NUCLEOTIDE SEQUENCE [LARGE SCALE GENOMIC DNA]</scope>
    <source>
        <strain evidence="2 3">JEL800</strain>
    </source>
</reference>
<sequence length="811" mass="92085">MAEESAKRKITFVSTEVHPNESAIVVNYYLQLISVSDNGKQTPGERKAMQKSIKVRVSEDSDITAIAREIIEKYPKLIPAIKMRDLESSLIQLQSRGGSIPDVRAKSRNDDEVGAMAMNASNMLESYTRNRISSGKEENASLDMIEQYIEGLYEDMPDKIASTRNILSLAKNPQNLDILMDNESLISAISRVLREDNKKSMELVTNIIYIFFCFSNFPQYHPFITANKVGDMCLRITDQELNRFNLWSTDLQKLETKCIQSPNNEALNRDLEKEHRKFQAMIRKQDQLLFVCFHLLLNLAEDLSIEVKMVRRDIVRYLMTILDRETPELLVLTMTFLKKLSIFKENKDELVQSDSTFTKLEKILCIENAPVQGLALKLLLNLSHDKAFRTTMIRNGCLSKIVDLLSSKTHVILTLQLLYQLSIDDANRDLMTVDGVVPLVLKMVLEYKGEKVNTELMAVAINLATSRRNAEVMVDDSGLKFLVRRVLKTKDVLILKMLRNISMHEGDIKFMFLDYIDELMILLLKNVSNPDVFVEVMGIVGNLTIPDFDFAKLAQAYGLVDLVQKKLASAVAAASEQRSKHEKKRSKRGDRDRDEDDEEEGRNWEGLMENDDITLEAIILLGTMLHDENIAPMVAKTETIQLLMDLMIIKEEDDEIVLQIIYCIYHFLLYDSTRQILISKTQVVSYLIDLLYDRNHAIRKLCDTCLDIISEINEDWIKKIKHQKFQWHNSEYLSVMAELLVEQEAAAAAAAAHQRGAKNGGGKGGVRGDVGGRKVALGGNTYYSGLDETDSSEEEEFVRQIGGTSAILDGP</sequence>
<evidence type="ECO:0000313" key="2">
    <source>
        <dbReference type="EMBL" id="ORY30968.1"/>
    </source>
</evidence>
<dbReference type="GO" id="GO:0044782">
    <property type="term" value="P:cilium organization"/>
    <property type="evidence" value="ECO:0007669"/>
    <property type="project" value="TreeGrafter"/>
</dbReference>
<feature type="region of interest" description="Disordered" evidence="1">
    <location>
        <begin position="578"/>
        <end position="605"/>
    </location>
</feature>
<dbReference type="AlphaFoldDB" id="A0A1Y2B814"/>
<organism evidence="2 3">
    <name type="scientific">Rhizoclosmatium globosum</name>
    <dbReference type="NCBI Taxonomy" id="329046"/>
    <lineage>
        <taxon>Eukaryota</taxon>
        <taxon>Fungi</taxon>
        <taxon>Fungi incertae sedis</taxon>
        <taxon>Chytridiomycota</taxon>
        <taxon>Chytridiomycota incertae sedis</taxon>
        <taxon>Chytridiomycetes</taxon>
        <taxon>Chytridiales</taxon>
        <taxon>Chytriomycetaceae</taxon>
        <taxon>Rhizoclosmatium</taxon>
    </lineage>
</organism>
<dbReference type="SUPFAM" id="SSF48371">
    <property type="entry name" value="ARM repeat"/>
    <property type="match status" value="1"/>
</dbReference>
<dbReference type="GO" id="GO:0007018">
    <property type="term" value="P:microtubule-based movement"/>
    <property type="evidence" value="ECO:0007669"/>
    <property type="project" value="TreeGrafter"/>
</dbReference>
<dbReference type="EMBL" id="MCGO01000080">
    <property type="protein sequence ID" value="ORY30968.1"/>
    <property type="molecule type" value="Genomic_DNA"/>
</dbReference>
<proteinExistence type="predicted"/>
<dbReference type="Gene3D" id="1.25.10.10">
    <property type="entry name" value="Leucine-rich Repeat Variant"/>
    <property type="match status" value="1"/>
</dbReference>
<evidence type="ECO:0000313" key="3">
    <source>
        <dbReference type="Proteomes" id="UP000193642"/>
    </source>
</evidence>
<comment type="caution">
    <text evidence="2">The sequence shown here is derived from an EMBL/GenBank/DDBJ whole genome shotgun (WGS) entry which is preliminary data.</text>
</comment>
<name>A0A1Y2B814_9FUNG</name>
<gene>
    <name evidence="2" type="ORF">BCR33DRAFT_772067</name>
</gene>
<dbReference type="PANTHER" id="PTHR15605:SF2">
    <property type="entry name" value="KINESIN-ASSOCIATED PROTEIN 3"/>
    <property type="match status" value="1"/>
</dbReference>
<dbReference type="GO" id="GO:0019894">
    <property type="term" value="F:kinesin binding"/>
    <property type="evidence" value="ECO:0007669"/>
    <property type="project" value="InterPro"/>
</dbReference>
<accession>A0A1Y2B814</accession>
<dbReference type="PANTHER" id="PTHR15605">
    <property type="entry name" value="KINESIN-ASSOCIATED PROTEINS"/>
    <property type="match status" value="1"/>
</dbReference>
<dbReference type="InterPro" id="IPR011989">
    <property type="entry name" value="ARM-like"/>
</dbReference>
<dbReference type="SMART" id="SM01297">
    <property type="entry name" value="KAP"/>
    <property type="match status" value="1"/>
</dbReference>
<dbReference type="GO" id="GO:0005930">
    <property type="term" value="C:axoneme"/>
    <property type="evidence" value="ECO:0007669"/>
    <property type="project" value="TreeGrafter"/>
</dbReference>
<dbReference type="GO" id="GO:0016939">
    <property type="term" value="C:kinesin II complex"/>
    <property type="evidence" value="ECO:0007669"/>
    <property type="project" value="TreeGrafter"/>
</dbReference>